<dbReference type="InterPro" id="IPR051604">
    <property type="entry name" value="Ergot_Alk_Oxidoreductase"/>
</dbReference>
<accession>A0ABP6HIB3</accession>
<comment type="caution">
    <text evidence="2">The sequence shown here is derived from an EMBL/GenBank/DDBJ whole genome shotgun (WGS) entry which is preliminary data.</text>
</comment>
<organism evidence="2 3">
    <name type="scientific">Streptomyces rameus</name>
    <dbReference type="NCBI Taxonomy" id="68261"/>
    <lineage>
        <taxon>Bacteria</taxon>
        <taxon>Bacillati</taxon>
        <taxon>Actinomycetota</taxon>
        <taxon>Actinomycetes</taxon>
        <taxon>Kitasatosporales</taxon>
        <taxon>Streptomycetaceae</taxon>
        <taxon>Streptomyces</taxon>
    </lineage>
</organism>
<evidence type="ECO:0000313" key="3">
    <source>
        <dbReference type="Proteomes" id="UP001500893"/>
    </source>
</evidence>
<gene>
    <name evidence="2" type="ORF">GCM10010521_63920</name>
</gene>
<dbReference type="Pfam" id="PF05368">
    <property type="entry name" value="NmrA"/>
    <property type="match status" value="1"/>
</dbReference>
<name>A0ABP6HIB3_9ACTN</name>
<dbReference type="EMBL" id="BAAAVM010000122">
    <property type="protein sequence ID" value="GAA2776400.1"/>
    <property type="molecule type" value="Genomic_DNA"/>
</dbReference>
<proteinExistence type="predicted"/>
<evidence type="ECO:0000259" key="1">
    <source>
        <dbReference type="Pfam" id="PF05368"/>
    </source>
</evidence>
<feature type="domain" description="NmrA-like" evidence="1">
    <location>
        <begin position="133"/>
        <end position="259"/>
    </location>
</feature>
<dbReference type="Gene3D" id="3.90.25.10">
    <property type="entry name" value="UDP-galactose 4-epimerase, domain 1"/>
    <property type="match status" value="1"/>
</dbReference>
<dbReference type="Proteomes" id="UP001500893">
    <property type="component" value="Unassembled WGS sequence"/>
</dbReference>
<dbReference type="PANTHER" id="PTHR43162:SF1">
    <property type="entry name" value="PRESTALK A DIFFERENTIATION PROTEIN A"/>
    <property type="match status" value="1"/>
</dbReference>
<dbReference type="SUPFAM" id="SSF51735">
    <property type="entry name" value="NAD(P)-binding Rossmann-fold domains"/>
    <property type="match status" value="1"/>
</dbReference>
<evidence type="ECO:0000313" key="2">
    <source>
        <dbReference type="EMBL" id="GAA2776400.1"/>
    </source>
</evidence>
<dbReference type="PANTHER" id="PTHR43162">
    <property type="match status" value="1"/>
</dbReference>
<protein>
    <submittedName>
        <fullName evidence="2">NAD(P)H-binding protein</fullName>
    </submittedName>
</protein>
<keyword evidence="3" id="KW-1185">Reference proteome</keyword>
<dbReference type="InterPro" id="IPR036291">
    <property type="entry name" value="NAD(P)-bd_dom_sf"/>
</dbReference>
<dbReference type="Gene3D" id="3.40.50.720">
    <property type="entry name" value="NAD(P)-binding Rossmann-like Domain"/>
    <property type="match status" value="1"/>
</dbReference>
<sequence length="297" mass="32098">MHPSVVAMAVAVPLPLTDRMTTQRGTETTAPETLVIGGTGKTGRRVAERLALRGLPVRVGSRSGQPPFRWEDPATWEPALDGVTAVYVTYHPDLAFPGAAEAVGAFSELAVRKGARRLVLLSGRGEEGAVRSEDRLKASGADWTVVRANWFDQNFSESFFLQPVLAGVLALPTEDAVEPFVDADDIADVVTASLTDDTHVGRTYEVSGPRLLSLHDVAAELSEATGREIRYTPVSLEEYRRQLVENGLPAEFADLFRLLLDGRNASVTSGVREALGRPPLDFTEFARKTAATGVWSV</sequence>
<dbReference type="InterPro" id="IPR008030">
    <property type="entry name" value="NmrA-like"/>
</dbReference>
<reference evidence="3" key="1">
    <citation type="journal article" date="2019" name="Int. J. Syst. Evol. Microbiol.">
        <title>The Global Catalogue of Microorganisms (GCM) 10K type strain sequencing project: providing services to taxonomists for standard genome sequencing and annotation.</title>
        <authorList>
            <consortium name="The Broad Institute Genomics Platform"/>
            <consortium name="The Broad Institute Genome Sequencing Center for Infectious Disease"/>
            <person name="Wu L."/>
            <person name="Ma J."/>
        </authorList>
    </citation>
    <scope>NUCLEOTIDE SEQUENCE [LARGE SCALE GENOMIC DNA]</scope>
    <source>
        <strain evidence="3">JCM 11574</strain>
    </source>
</reference>